<accession>A0A974DJ42</accession>
<dbReference type="AlphaFoldDB" id="A0A974DJ42"/>
<evidence type="ECO:0000313" key="1">
    <source>
        <dbReference type="EMBL" id="OCT91557.1"/>
    </source>
</evidence>
<reference evidence="2" key="1">
    <citation type="journal article" date="2016" name="Nature">
        <title>Genome evolution in the allotetraploid frog Xenopus laevis.</title>
        <authorList>
            <person name="Session A.M."/>
            <person name="Uno Y."/>
            <person name="Kwon T."/>
            <person name="Chapman J.A."/>
            <person name="Toyoda A."/>
            <person name="Takahashi S."/>
            <person name="Fukui A."/>
            <person name="Hikosaka A."/>
            <person name="Suzuki A."/>
            <person name="Kondo M."/>
            <person name="van Heeringen S.J."/>
            <person name="Quigley I."/>
            <person name="Heinz S."/>
            <person name="Ogino H."/>
            <person name="Ochi H."/>
            <person name="Hellsten U."/>
            <person name="Lyons J.B."/>
            <person name="Simakov O."/>
            <person name="Putnam N."/>
            <person name="Stites J."/>
            <person name="Kuroki Y."/>
            <person name="Tanaka T."/>
            <person name="Michiue T."/>
            <person name="Watanabe M."/>
            <person name="Bogdanovic O."/>
            <person name="Lister R."/>
            <person name="Georgiou G."/>
            <person name="Paranjpe S.S."/>
            <person name="van Kruijsbergen I."/>
            <person name="Shu S."/>
            <person name="Carlson J."/>
            <person name="Kinoshita T."/>
            <person name="Ohta Y."/>
            <person name="Mawaribuchi S."/>
            <person name="Jenkins J."/>
            <person name="Grimwood J."/>
            <person name="Schmutz J."/>
            <person name="Mitros T."/>
            <person name="Mozaffari S.V."/>
            <person name="Suzuki Y."/>
            <person name="Haramoto Y."/>
            <person name="Yamamoto T.S."/>
            <person name="Takagi C."/>
            <person name="Heald R."/>
            <person name="Miller K."/>
            <person name="Haudenschild C."/>
            <person name="Kitzman J."/>
            <person name="Nakayama T."/>
            <person name="Izutsu Y."/>
            <person name="Robert J."/>
            <person name="Fortriede J."/>
            <person name="Burns K."/>
            <person name="Lotay V."/>
            <person name="Karimi K."/>
            <person name="Yasuoka Y."/>
            <person name="Dichmann D.S."/>
            <person name="Flajnik M.F."/>
            <person name="Houston D.W."/>
            <person name="Shendure J."/>
            <person name="DuPasquier L."/>
            <person name="Vize P.D."/>
            <person name="Zorn A.M."/>
            <person name="Ito M."/>
            <person name="Marcotte E.M."/>
            <person name="Wallingford J.B."/>
            <person name="Ito Y."/>
            <person name="Asashima M."/>
            <person name="Ueno N."/>
            <person name="Matsuda Y."/>
            <person name="Veenstra G.J."/>
            <person name="Fujiyama A."/>
            <person name="Harland R.M."/>
            <person name="Taira M."/>
            <person name="Rokhsar D.S."/>
        </authorList>
    </citation>
    <scope>NUCLEOTIDE SEQUENCE [LARGE SCALE GENOMIC DNA]</scope>
    <source>
        <strain evidence="2">J</strain>
    </source>
</reference>
<organism evidence="1 2">
    <name type="scientific">Xenopus laevis</name>
    <name type="common">African clawed frog</name>
    <dbReference type="NCBI Taxonomy" id="8355"/>
    <lineage>
        <taxon>Eukaryota</taxon>
        <taxon>Metazoa</taxon>
        <taxon>Chordata</taxon>
        <taxon>Craniata</taxon>
        <taxon>Vertebrata</taxon>
        <taxon>Euteleostomi</taxon>
        <taxon>Amphibia</taxon>
        <taxon>Batrachia</taxon>
        <taxon>Anura</taxon>
        <taxon>Pipoidea</taxon>
        <taxon>Pipidae</taxon>
        <taxon>Xenopodinae</taxon>
        <taxon>Xenopus</taxon>
        <taxon>Xenopus</taxon>
    </lineage>
</organism>
<protein>
    <submittedName>
        <fullName evidence="1">Uncharacterized protein</fullName>
    </submittedName>
</protein>
<name>A0A974DJ42_XENLA</name>
<proteinExistence type="predicted"/>
<dbReference type="Proteomes" id="UP000694892">
    <property type="component" value="Chromosome 2S"/>
</dbReference>
<sequence length="282" mass="32101">MIVDKYINAATRIPRSHLLQYKQKPKINRVPLVVTYNPQLSTLRKIARELQGTLHKDERLKSIFPDPPLLAFRQPPNLKSLITRSALLQPTKMEHTRRKKQCKTCPHILNLDKIPILDTLEEYSIHGHYNCSTSNVVYLIQCTKCITGGLSIGDTGQSLRKRNTHHRFTITNKKRDTPIGKHFNSPYHSIKDLRILGANSPTSENLPAMASLPAQHFDNANSLKPEALASFPGKEKLVAVKILMKMNKEKNEDIVKEAWILRLAFKCIFICQAHAAFQSQVK</sequence>
<evidence type="ECO:0000313" key="2">
    <source>
        <dbReference type="Proteomes" id="UP000694892"/>
    </source>
</evidence>
<gene>
    <name evidence="1" type="ORF">XELAEV_18014616mg</name>
</gene>
<dbReference type="EMBL" id="CM004469">
    <property type="protein sequence ID" value="OCT91557.1"/>
    <property type="molecule type" value="Genomic_DNA"/>
</dbReference>